<sequence length="208" mass="24212">MTPIEKYLEYLDNIFQQEPEFYNNESLIDGVKGVTSIVYRDIPEKGFITAITYGLSLVEHPDWKLGRPELCISVESENLDWGIVAGFIANQRRGKSPFCYGEIINFGEQISEDSEMDSFLIFAPSTLNKEGYSDIDVGTDYKINIAGLYPIYSEEINVYNQIGLKEFWFHPDFDNYSVKRKRINFNERIYFEAPNFIRKNYLNTIKTN</sequence>
<gene>
    <name evidence="2" type="ORF">ACFQO9_10955</name>
</gene>
<reference evidence="3" key="1">
    <citation type="journal article" date="2019" name="Int. J. Syst. Evol. Microbiol.">
        <title>The Global Catalogue of Microorganisms (GCM) 10K type strain sequencing project: providing services to taxonomists for standard genome sequencing and annotation.</title>
        <authorList>
            <consortium name="The Broad Institute Genomics Platform"/>
            <consortium name="The Broad Institute Genome Sequencing Center for Infectious Disease"/>
            <person name="Wu L."/>
            <person name="Ma J."/>
        </authorList>
    </citation>
    <scope>NUCLEOTIDE SEQUENCE [LARGE SCALE GENOMIC DNA]</scope>
    <source>
        <strain evidence="3">CCUG 54781</strain>
    </source>
</reference>
<feature type="domain" description="Suppressor of fused-like" evidence="1">
    <location>
        <begin position="37"/>
        <end position="168"/>
    </location>
</feature>
<evidence type="ECO:0000313" key="2">
    <source>
        <dbReference type="EMBL" id="MFC7347237.1"/>
    </source>
</evidence>
<dbReference type="RefSeq" id="WP_378178388.1">
    <property type="nucleotide sequence ID" value="NZ_JBHTCR010000004.1"/>
</dbReference>
<comment type="caution">
    <text evidence="2">The sequence shown here is derived from an EMBL/GenBank/DDBJ whole genome shotgun (WGS) entry which is preliminary data.</text>
</comment>
<proteinExistence type="predicted"/>
<dbReference type="InterPro" id="IPR020941">
    <property type="entry name" value="SUFU-like_domain"/>
</dbReference>
<evidence type="ECO:0000259" key="1">
    <source>
        <dbReference type="Pfam" id="PF05076"/>
    </source>
</evidence>
<keyword evidence="3" id="KW-1185">Reference proteome</keyword>
<dbReference type="Pfam" id="PF05076">
    <property type="entry name" value="SUFU"/>
    <property type="match status" value="1"/>
</dbReference>
<accession>A0ABW2M1D9</accession>
<name>A0ABW2M1D9_9FLAO</name>
<dbReference type="EMBL" id="JBHTCR010000004">
    <property type="protein sequence ID" value="MFC7347237.1"/>
    <property type="molecule type" value="Genomic_DNA"/>
</dbReference>
<evidence type="ECO:0000313" key="3">
    <source>
        <dbReference type="Proteomes" id="UP001596550"/>
    </source>
</evidence>
<protein>
    <submittedName>
        <fullName evidence="2">Suppressor of fused domain protein</fullName>
    </submittedName>
</protein>
<dbReference type="Proteomes" id="UP001596550">
    <property type="component" value="Unassembled WGS sequence"/>
</dbReference>
<organism evidence="2 3">
    <name type="scientific">Chryseobacterium zhengzhouense</name>
    <dbReference type="NCBI Taxonomy" id="1636086"/>
    <lineage>
        <taxon>Bacteria</taxon>
        <taxon>Pseudomonadati</taxon>
        <taxon>Bacteroidota</taxon>
        <taxon>Flavobacteriia</taxon>
        <taxon>Flavobacteriales</taxon>
        <taxon>Weeksellaceae</taxon>
        <taxon>Chryseobacterium group</taxon>
        <taxon>Chryseobacterium</taxon>
    </lineage>
</organism>